<dbReference type="AlphaFoldDB" id="D6TZW9"/>
<dbReference type="EMBL" id="ADVG01000004">
    <property type="protein sequence ID" value="EFH82109.1"/>
    <property type="molecule type" value="Genomic_DNA"/>
</dbReference>
<reference evidence="3 4" key="1">
    <citation type="journal article" date="2011" name="Stand. Genomic Sci.">
        <title>Non-contiguous finished genome sequence and contextual data of the filamentous soil bacterium Ktedonobacter racemifer type strain (SOSP1-21).</title>
        <authorList>
            <person name="Chang Y.J."/>
            <person name="Land M."/>
            <person name="Hauser L."/>
            <person name="Chertkov O."/>
            <person name="Del Rio T.G."/>
            <person name="Nolan M."/>
            <person name="Copeland A."/>
            <person name="Tice H."/>
            <person name="Cheng J.F."/>
            <person name="Lucas S."/>
            <person name="Han C."/>
            <person name="Goodwin L."/>
            <person name="Pitluck S."/>
            <person name="Ivanova N."/>
            <person name="Ovchinikova G."/>
            <person name="Pati A."/>
            <person name="Chen A."/>
            <person name="Palaniappan K."/>
            <person name="Mavromatis K."/>
            <person name="Liolios K."/>
            <person name="Brettin T."/>
            <person name="Fiebig A."/>
            <person name="Rohde M."/>
            <person name="Abt B."/>
            <person name="Goker M."/>
            <person name="Detter J.C."/>
            <person name="Woyke T."/>
            <person name="Bristow J."/>
            <person name="Eisen J.A."/>
            <person name="Markowitz V."/>
            <person name="Hugenholtz P."/>
            <person name="Kyrpides N.C."/>
            <person name="Klenk H.P."/>
            <person name="Lapidus A."/>
        </authorList>
    </citation>
    <scope>NUCLEOTIDE SEQUENCE [LARGE SCALE GENOMIC DNA]</scope>
    <source>
        <strain evidence="4">DSM 44963</strain>
    </source>
</reference>
<dbReference type="STRING" id="485913.Krac_2889"/>
<evidence type="ECO:0000259" key="2">
    <source>
        <dbReference type="Pfam" id="PF14062"/>
    </source>
</evidence>
<dbReference type="eggNOG" id="ENOG502ZBZQ">
    <property type="taxonomic scope" value="Bacteria"/>
</dbReference>
<organism evidence="3 4">
    <name type="scientific">Ktedonobacter racemifer DSM 44963</name>
    <dbReference type="NCBI Taxonomy" id="485913"/>
    <lineage>
        <taxon>Bacteria</taxon>
        <taxon>Bacillati</taxon>
        <taxon>Chloroflexota</taxon>
        <taxon>Ktedonobacteria</taxon>
        <taxon>Ktedonobacterales</taxon>
        <taxon>Ktedonobacteraceae</taxon>
        <taxon>Ktedonobacter</taxon>
    </lineage>
</organism>
<name>D6TZW9_KTERA</name>
<feature type="region of interest" description="Disordered" evidence="1">
    <location>
        <begin position="117"/>
        <end position="136"/>
    </location>
</feature>
<evidence type="ECO:0000313" key="3">
    <source>
        <dbReference type="EMBL" id="EFH82109.1"/>
    </source>
</evidence>
<comment type="caution">
    <text evidence="3">The sequence shown here is derived from an EMBL/GenBank/DDBJ whole genome shotgun (WGS) entry which is preliminary data.</text>
</comment>
<dbReference type="InParanoid" id="D6TZW9"/>
<protein>
    <recommendedName>
        <fullName evidence="2">DUF4253 domain-containing protein</fullName>
    </recommendedName>
</protein>
<accession>D6TZW9</accession>
<proteinExistence type="predicted"/>
<evidence type="ECO:0000256" key="1">
    <source>
        <dbReference type="SAM" id="MobiDB-lite"/>
    </source>
</evidence>
<dbReference type="InterPro" id="IPR025349">
    <property type="entry name" value="DUF4253"/>
</dbReference>
<dbReference type="Pfam" id="PF14062">
    <property type="entry name" value="DUF4253"/>
    <property type="match status" value="1"/>
</dbReference>
<dbReference type="RefSeq" id="WP_007919950.1">
    <property type="nucleotide sequence ID" value="NZ_ADVG01000004.1"/>
</dbReference>
<gene>
    <name evidence="3" type="ORF">Krac_2889</name>
</gene>
<dbReference type="Proteomes" id="UP000004508">
    <property type="component" value="Unassembled WGS sequence"/>
</dbReference>
<sequence>MDQKTLAALHQQYDTRMSSFLPSVAFEDGLSYQGEVQSRNDITTWQTLRSLVDVTGYWPLLTHRSLEDIMEYQSGKRRPPHEIIDEGLRLNAENWVHQSIEEYRSFYYHDVPRGEWPDKTQGKTTPKNSSTTKGSEAPRFEPFILLPTTEGWRVPAYLNFGGWNGCPYSPAHVCMMKHWQEHYGAEIMFMGSDTVAMYVSRPPQDRESALQLAWEQFAYCSDTIGVAPGIETLEDLAAKLLSSSVWGFWWD</sequence>
<feature type="domain" description="DUF4253" evidence="2">
    <location>
        <begin position="144"/>
        <end position="251"/>
    </location>
</feature>
<evidence type="ECO:0000313" key="4">
    <source>
        <dbReference type="Proteomes" id="UP000004508"/>
    </source>
</evidence>
<dbReference type="OrthoDB" id="583463at2"/>
<feature type="compositionally biased region" description="Polar residues" evidence="1">
    <location>
        <begin position="122"/>
        <end position="134"/>
    </location>
</feature>
<keyword evidence="4" id="KW-1185">Reference proteome</keyword>